<feature type="binding site" evidence="12">
    <location>
        <position position="34"/>
    </location>
    <ligand>
        <name>[4Fe-4S] cluster</name>
        <dbReference type="ChEBI" id="CHEBI:49883"/>
        <label>1</label>
        <note>4Fe-4S-S-AdoMet</note>
    </ligand>
</feature>
<accession>A0ABV8KKC5</accession>
<keyword evidence="9 12" id="KW-0501">Molybdenum cofactor biosynthesis</keyword>
<dbReference type="SFLD" id="SFLDS00029">
    <property type="entry name" value="Radical_SAM"/>
    <property type="match status" value="1"/>
</dbReference>
<comment type="similarity">
    <text evidence="12">Belongs to the radical SAM superfamily. MoaA family.</text>
</comment>
<feature type="binding site" evidence="12">
    <location>
        <position position="287"/>
    </location>
    <ligand>
        <name>[4Fe-4S] cluster</name>
        <dbReference type="ChEBI" id="CHEBI:49883"/>
        <label>2</label>
        <note>4Fe-4S-substrate</note>
    </ligand>
</feature>
<evidence type="ECO:0000256" key="12">
    <source>
        <dbReference type="HAMAP-Rule" id="MF_01225"/>
    </source>
</evidence>
<dbReference type="InterPro" id="IPR050105">
    <property type="entry name" value="MoCo_biosynth_MoaA/MoaC"/>
</dbReference>
<dbReference type="Gene3D" id="3.20.20.70">
    <property type="entry name" value="Aldolase class I"/>
    <property type="match status" value="1"/>
</dbReference>
<sequence length="343" mass="36932">MTIERPHEGALADRYGRVATDLRVSLTDRCNLRCTYCMPAEGLSWLPKPELLTDDEVSRLIRVAVQRLGVTEVRFTGGEPLIRPGLPDIVAAAAALTPRPTLSVTTNGIGLDRVAGSLRAAGLDRVNVSLDTVDAERFTRLTRRSRFADVLAGLAGAVAAGLTPVKINAVLIRGVNDDEAPELLRFALRHGYQLRFIEQMPLDAQHGWDRDRMVTAEEILAALRAEHTLLPDPAVRGAAPAETWLVAGHTDAAGQPARVGVIASVTRPFCGDCDRTRLTADGQVRDCLFATTESDLRGALRGGADDAELADRWRAAMWGKRAGHGIDDPGFLQPARPMSAIGG</sequence>
<dbReference type="HAMAP" id="MF_01225_B">
    <property type="entry name" value="MoaA_B"/>
    <property type="match status" value="1"/>
</dbReference>
<evidence type="ECO:0000256" key="8">
    <source>
        <dbReference type="ARBA" id="ARBA00023134"/>
    </source>
</evidence>
<dbReference type="Pfam" id="PF06463">
    <property type="entry name" value="Mob_synth_C"/>
    <property type="match status" value="1"/>
</dbReference>
<keyword evidence="8 12" id="KW-0342">GTP-binding</keyword>
<organism evidence="14 15">
    <name type="scientific">Micromonospora zhanjiangensis</name>
    <dbReference type="NCBI Taxonomy" id="1522057"/>
    <lineage>
        <taxon>Bacteria</taxon>
        <taxon>Bacillati</taxon>
        <taxon>Actinomycetota</taxon>
        <taxon>Actinomycetes</taxon>
        <taxon>Micromonosporales</taxon>
        <taxon>Micromonosporaceae</taxon>
        <taxon>Micromonospora</taxon>
    </lineage>
</organism>
<dbReference type="SFLD" id="SFLDG01386">
    <property type="entry name" value="main_SPASM_domain-containing"/>
    <property type="match status" value="1"/>
</dbReference>
<dbReference type="InterPro" id="IPR006638">
    <property type="entry name" value="Elp3/MiaA/NifB-like_rSAM"/>
</dbReference>
<feature type="binding site" evidence="12">
    <location>
        <position position="166"/>
    </location>
    <ligand>
        <name>GTP</name>
        <dbReference type="ChEBI" id="CHEBI:37565"/>
    </ligand>
</feature>
<dbReference type="EMBL" id="JBHSBN010000006">
    <property type="protein sequence ID" value="MFC4106564.1"/>
    <property type="molecule type" value="Genomic_DNA"/>
</dbReference>
<dbReference type="PANTHER" id="PTHR22960:SF0">
    <property type="entry name" value="MOLYBDENUM COFACTOR BIOSYNTHESIS PROTEIN 1"/>
    <property type="match status" value="1"/>
</dbReference>
<evidence type="ECO:0000259" key="13">
    <source>
        <dbReference type="PROSITE" id="PS51918"/>
    </source>
</evidence>
<dbReference type="PROSITE" id="PS01305">
    <property type="entry name" value="MOAA_NIFB_PQQE"/>
    <property type="match status" value="1"/>
</dbReference>
<dbReference type="CDD" id="cd01335">
    <property type="entry name" value="Radical_SAM"/>
    <property type="match status" value="1"/>
</dbReference>
<keyword evidence="15" id="KW-1185">Reference proteome</keyword>
<keyword evidence="7 12" id="KW-0411">Iron-sulfur</keyword>
<evidence type="ECO:0000313" key="15">
    <source>
        <dbReference type="Proteomes" id="UP001595868"/>
    </source>
</evidence>
<dbReference type="Proteomes" id="UP001595868">
    <property type="component" value="Unassembled WGS sequence"/>
</dbReference>
<feature type="binding site" evidence="12">
    <location>
        <position position="23"/>
    </location>
    <ligand>
        <name>GTP</name>
        <dbReference type="ChEBI" id="CHEBI:37565"/>
    </ligand>
</feature>
<dbReference type="Pfam" id="PF04055">
    <property type="entry name" value="Radical_SAM"/>
    <property type="match status" value="1"/>
</dbReference>
<keyword evidence="10 12" id="KW-0456">Lyase</keyword>
<feature type="binding site" evidence="12">
    <location>
        <position position="74"/>
    </location>
    <ligand>
        <name>GTP</name>
        <dbReference type="ChEBI" id="CHEBI:37565"/>
    </ligand>
</feature>
<evidence type="ECO:0000256" key="1">
    <source>
        <dbReference type="ARBA" id="ARBA00012167"/>
    </source>
</evidence>
<dbReference type="NCBIfam" id="TIGR02666">
    <property type="entry name" value="moaA"/>
    <property type="match status" value="1"/>
</dbReference>
<dbReference type="InterPro" id="IPR058240">
    <property type="entry name" value="rSAM_sf"/>
</dbReference>
<dbReference type="RefSeq" id="WP_377544598.1">
    <property type="nucleotide sequence ID" value="NZ_JBHSBN010000006.1"/>
</dbReference>
<dbReference type="InterPro" id="IPR040064">
    <property type="entry name" value="MoaA-like"/>
</dbReference>
<dbReference type="InterPro" id="IPR013483">
    <property type="entry name" value="MoaA"/>
</dbReference>
<feature type="binding site" evidence="12">
    <location>
        <position position="200"/>
    </location>
    <ligand>
        <name>S-adenosyl-L-methionine</name>
        <dbReference type="ChEBI" id="CHEBI:59789"/>
    </ligand>
</feature>
<comment type="pathway">
    <text evidence="12">Cofactor biosynthesis; molybdopterin biosynthesis.</text>
</comment>
<feature type="binding site" evidence="12">
    <location>
        <position position="105"/>
    </location>
    <ligand>
        <name>GTP</name>
        <dbReference type="ChEBI" id="CHEBI:37565"/>
    </ligand>
</feature>
<comment type="catalytic activity">
    <reaction evidence="11 12">
        <text>GTP + AH2 + S-adenosyl-L-methionine = (8S)-3',8-cyclo-7,8-dihydroguanosine 5'-triphosphate + 5'-deoxyadenosine + L-methionine + A + H(+)</text>
        <dbReference type="Rhea" id="RHEA:49576"/>
        <dbReference type="ChEBI" id="CHEBI:13193"/>
        <dbReference type="ChEBI" id="CHEBI:15378"/>
        <dbReference type="ChEBI" id="CHEBI:17319"/>
        <dbReference type="ChEBI" id="CHEBI:17499"/>
        <dbReference type="ChEBI" id="CHEBI:37565"/>
        <dbReference type="ChEBI" id="CHEBI:57844"/>
        <dbReference type="ChEBI" id="CHEBI:59789"/>
        <dbReference type="ChEBI" id="CHEBI:131766"/>
        <dbReference type="EC" id="4.1.99.22"/>
    </reaction>
</comment>
<evidence type="ECO:0000256" key="6">
    <source>
        <dbReference type="ARBA" id="ARBA00023004"/>
    </source>
</evidence>
<feature type="binding site" evidence="12">
    <location>
        <position position="129"/>
    </location>
    <ligand>
        <name>S-adenosyl-L-methionine</name>
        <dbReference type="ChEBI" id="CHEBI:59789"/>
    </ligand>
</feature>
<keyword evidence="2 12" id="KW-0004">4Fe-4S</keyword>
<comment type="function">
    <text evidence="12">Catalyzes the cyclization of GTP to (8S)-3',8-cyclo-7,8-dihydroguanosine 5'-triphosphate.</text>
</comment>
<protein>
    <recommendedName>
        <fullName evidence="1 12">GTP 3',8-cyclase</fullName>
        <ecNumber evidence="1 12">4.1.99.22</ecNumber>
    </recommendedName>
    <alternativeName>
        <fullName evidence="12">Molybdenum cofactor biosynthesis protein A</fullName>
    </alternativeName>
</protein>
<feature type="binding site" evidence="12">
    <location>
        <position position="36"/>
    </location>
    <ligand>
        <name>S-adenosyl-L-methionine</name>
        <dbReference type="ChEBI" id="CHEBI:59789"/>
    </ligand>
</feature>
<dbReference type="PANTHER" id="PTHR22960">
    <property type="entry name" value="MOLYBDOPTERIN COFACTOR SYNTHESIS PROTEIN A"/>
    <property type="match status" value="1"/>
</dbReference>
<evidence type="ECO:0000256" key="7">
    <source>
        <dbReference type="ARBA" id="ARBA00023014"/>
    </source>
</evidence>
<evidence type="ECO:0000256" key="11">
    <source>
        <dbReference type="ARBA" id="ARBA00048697"/>
    </source>
</evidence>
<feature type="binding site" evidence="12">
    <location>
        <position position="37"/>
    </location>
    <ligand>
        <name>[4Fe-4S] cluster</name>
        <dbReference type="ChEBI" id="CHEBI:49883"/>
        <label>1</label>
        <note>4Fe-4S-S-AdoMet</note>
    </ligand>
</feature>
<evidence type="ECO:0000256" key="10">
    <source>
        <dbReference type="ARBA" id="ARBA00023239"/>
    </source>
</evidence>
<feature type="binding site" evidence="12">
    <location>
        <position position="273"/>
    </location>
    <ligand>
        <name>[4Fe-4S] cluster</name>
        <dbReference type="ChEBI" id="CHEBI:49883"/>
        <label>2</label>
        <note>4Fe-4S-substrate</note>
    </ligand>
</feature>
<dbReference type="PROSITE" id="PS51918">
    <property type="entry name" value="RADICAL_SAM"/>
    <property type="match status" value="1"/>
</dbReference>
<reference evidence="15" key="1">
    <citation type="journal article" date="2019" name="Int. J. Syst. Evol. Microbiol.">
        <title>The Global Catalogue of Microorganisms (GCM) 10K type strain sequencing project: providing services to taxonomists for standard genome sequencing and annotation.</title>
        <authorList>
            <consortium name="The Broad Institute Genomics Platform"/>
            <consortium name="The Broad Institute Genome Sequencing Center for Infectious Disease"/>
            <person name="Wu L."/>
            <person name="Ma J."/>
        </authorList>
    </citation>
    <scope>NUCLEOTIDE SEQUENCE [LARGE SCALE GENOMIC DNA]</scope>
    <source>
        <strain evidence="15">2902at01</strain>
    </source>
</reference>
<keyword evidence="6 12" id="KW-0408">Iron</keyword>
<dbReference type="SMART" id="SM00729">
    <property type="entry name" value="Elp3"/>
    <property type="match status" value="1"/>
</dbReference>
<dbReference type="EC" id="4.1.99.22" evidence="1 12"/>
<feature type="binding site" evidence="12">
    <location>
        <position position="30"/>
    </location>
    <ligand>
        <name>[4Fe-4S] cluster</name>
        <dbReference type="ChEBI" id="CHEBI:49883"/>
        <label>1</label>
        <note>4Fe-4S-S-AdoMet</note>
    </ligand>
</feature>
<proteinExistence type="inferred from homology"/>
<name>A0ABV8KKC5_9ACTN</name>
<evidence type="ECO:0000256" key="4">
    <source>
        <dbReference type="ARBA" id="ARBA00022723"/>
    </source>
</evidence>
<dbReference type="CDD" id="cd21117">
    <property type="entry name" value="Twitch_MoaA"/>
    <property type="match status" value="1"/>
</dbReference>
<gene>
    <name evidence="12 14" type="primary">moaA</name>
    <name evidence="14" type="ORF">ACFOX0_11530</name>
</gene>
<dbReference type="GO" id="GO:0061798">
    <property type="term" value="F:GTP 3',8'-cyclase activity"/>
    <property type="evidence" value="ECO:0007669"/>
    <property type="project" value="UniProtKB-EC"/>
</dbReference>
<comment type="caution">
    <text evidence="14">The sequence shown here is derived from an EMBL/GenBank/DDBJ whole genome shotgun (WGS) entry which is preliminary data.</text>
</comment>
<dbReference type="SFLD" id="SFLDG01383">
    <property type="entry name" value="cyclic_pyranopterin_phosphate"/>
    <property type="match status" value="1"/>
</dbReference>
<dbReference type="SFLD" id="SFLDG01067">
    <property type="entry name" value="SPASM/twitch_domain_containing"/>
    <property type="match status" value="1"/>
</dbReference>
<evidence type="ECO:0000256" key="9">
    <source>
        <dbReference type="ARBA" id="ARBA00023150"/>
    </source>
</evidence>
<feature type="binding site" evidence="12">
    <location>
        <position position="78"/>
    </location>
    <ligand>
        <name>S-adenosyl-L-methionine</name>
        <dbReference type="ChEBI" id="CHEBI:59789"/>
    </ligand>
</feature>
<comment type="subunit">
    <text evidence="12">Monomer and homodimer.</text>
</comment>
<evidence type="ECO:0000256" key="3">
    <source>
        <dbReference type="ARBA" id="ARBA00022691"/>
    </source>
</evidence>
<evidence type="ECO:0000256" key="5">
    <source>
        <dbReference type="ARBA" id="ARBA00022741"/>
    </source>
</evidence>
<comment type="cofactor">
    <cofactor evidence="12">
        <name>[4Fe-4S] cluster</name>
        <dbReference type="ChEBI" id="CHEBI:49883"/>
    </cofactor>
    <text evidence="12">Binds 2 [4Fe-4S] clusters. Binds 1 [4Fe-4S] cluster coordinated with 3 cysteines and an exchangeable S-adenosyl-L-methionine and 1 [4Fe-4S] cluster coordinated with 3 cysteines and the GTP-derived substrate.</text>
</comment>
<dbReference type="InterPro" id="IPR000385">
    <property type="entry name" value="MoaA_NifB_PqqE_Fe-S-bd_CS"/>
</dbReference>
<feature type="domain" description="Radical SAM core" evidence="13">
    <location>
        <begin position="14"/>
        <end position="232"/>
    </location>
</feature>
<dbReference type="SUPFAM" id="SSF102114">
    <property type="entry name" value="Radical SAM enzymes"/>
    <property type="match status" value="1"/>
</dbReference>
<evidence type="ECO:0000313" key="14">
    <source>
        <dbReference type="EMBL" id="MFC4106564.1"/>
    </source>
</evidence>
<evidence type="ECO:0000256" key="2">
    <source>
        <dbReference type="ARBA" id="ARBA00022485"/>
    </source>
</evidence>
<dbReference type="InterPro" id="IPR007197">
    <property type="entry name" value="rSAM"/>
</dbReference>
<keyword evidence="5 12" id="KW-0547">Nucleotide-binding</keyword>
<feature type="binding site" evidence="12">
    <location>
        <position position="270"/>
    </location>
    <ligand>
        <name>[4Fe-4S] cluster</name>
        <dbReference type="ChEBI" id="CHEBI:49883"/>
        <label>2</label>
        <note>4Fe-4S-substrate</note>
    </ligand>
</feature>
<keyword evidence="4 12" id="KW-0479">Metal-binding</keyword>
<dbReference type="InterPro" id="IPR010505">
    <property type="entry name" value="MoaA_twitch"/>
</dbReference>
<keyword evidence="3 12" id="KW-0949">S-adenosyl-L-methionine</keyword>
<dbReference type="InterPro" id="IPR013785">
    <property type="entry name" value="Aldolase_TIM"/>
</dbReference>
<feature type="binding site" evidence="12">
    <location>
        <begin position="275"/>
        <end position="277"/>
    </location>
    <ligand>
        <name>GTP</name>
        <dbReference type="ChEBI" id="CHEBI:37565"/>
    </ligand>
</feature>